<dbReference type="AlphaFoldDB" id="L9XRW3"/>
<organism evidence="2 3">
    <name type="scientific">Natronococcus jeotgali DSM 18795</name>
    <dbReference type="NCBI Taxonomy" id="1227498"/>
    <lineage>
        <taxon>Archaea</taxon>
        <taxon>Methanobacteriati</taxon>
        <taxon>Methanobacteriota</taxon>
        <taxon>Stenosarchaea group</taxon>
        <taxon>Halobacteria</taxon>
        <taxon>Halobacteriales</taxon>
        <taxon>Natrialbaceae</taxon>
        <taxon>Natronococcus</taxon>
    </lineage>
</organism>
<keyword evidence="1" id="KW-0472">Membrane</keyword>
<dbReference type="RefSeq" id="WP_008421735.1">
    <property type="nucleotide sequence ID" value="NZ_AOIA01000045.1"/>
</dbReference>
<proteinExistence type="predicted"/>
<evidence type="ECO:0000313" key="3">
    <source>
        <dbReference type="Proteomes" id="UP000011531"/>
    </source>
</evidence>
<evidence type="ECO:0000313" key="2">
    <source>
        <dbReference type="EMBL" id="ELY63383.1"/>
    </source>
</evidence>
<reference evidence="2 3" key="1">
    <citation type="journal article" date="2014" name="PLoS Genet.">
        <title>Phylogenetically driven sequencing of extremely halophilic archaea reveals strategies for static and dynamic osmo-response.</title>
        <authorList>
            <person name="Becker E.A."/>
            <person name="Seitzer P.M."/>
            <person name="Tritt A."/>
            <person name="Larsen D."/>
            <person name="Krusor M."/>
            <person name="Yao A.I."/>
            <person name="Wu D."/>
            <person name="Madern D."/>
            <person name="Eisen J.A."/>
            <person name="Darling A.E."/>
            <person name="Facciotti M.T."/>
        </authorList>
    </citation>
    <scope>NUCLEOTIDE SEQUENCE [LARGE SCALE GENOMIC DNA]</scope>
    <source>
        <strain evidence="2 3">DSM 18795</strain>
    </source>
</reference>
<keyword evidence="1" id="KW-1133">Transmembrane helix</keyword>
<keyword evidence="1" id="KW-0812">Transmembrane</keyword>
<name>L9XRW3_9EURY</name>
<feature type="transmembrane region" description="Helical" evidence="1">
    <location>
        <begin position="12"/>
        <end position="31"/>
    </location>
</feature>
<keyword evidence="3" id="KW-1185">Reference proteome</keyword>
<dbReference type="Proteomes" id="UP000011531">
    <property type="component" value="Unassembled WGS sequence"/>
</dbReference>
<gene>
    <name evidence="2" type="ORF">C492_07075</name>
</gene>
<dbReference type="EMBL" id="AOIA01000045">
    <property type="protein sequence ID" value="ELY63383.1"/>
    <property type="molecule type" value="Genomic_DNA"/>
</dbReference>
<comment type="caution">
    <text evidence="2">The sequence shown here is derived from an EMBL/GenBank/DDBJ whole genome shotgun (WGS) entry which is preliminary data.</text>
</comment>
<accession>L9XRW3</accession>
<protein>
    <submittedName>
        <fullName evidence="2">Uncharacterized protein</fullName>
    </submittedName>
</protein>
<sequence>MTKAPHRERIEIGFSAVILLATFYVAPALGMDLPTEATGVAILAAMTLFGDGAGDILREFTATTEIESDMD</sequence>
<evidence type="ECO:0000256" key="1">
    <source>
        <dbReference type="SAM" id="Phobius"/>
    </source>
</evidence>